<protein>
    <submittedName>
        <fullName evidence="3">Transposase</fullName>
    </submittedName>
</protein>
<dbReference type="AlphaFoldDB" id="A0A0N4UUA8"/>
<gene>
    <name evidence="1" type="ORF">EVEC_LOCUS673</name>
</gene>
<dbReference type="Proteomes" id="UP000274131">
    <property type="component" value="Unassembled WGS sequence"/>
</dbReference>
<evidence type="ECO:0000313" key="3">
    <source>
        <dbReference type="WBParaSite" id="EVEC_0000095401-mRNA-1"/>
    </source>
</evidence>
<accession>A0A0N4UUA8</accession>
<organism evidence="3">
    <name type="scientific">Enterobius vermicularis</name>
    <name type="common">Human pinworm</name>
    <dbReference type="NCBI Taxonomy" id="51028"/>
    <lineage>
        <taxon>Eukaryota</taxon>
        <taxon>Metazoa</taxon>
        <taxon>Ecdysozoa</taxon>
        <taxon>Nematoda</taxon>
        <taxon>Chromadorea</taxon>
        <taxon>Rhabditida</taxon>
        <taxon>Spirurina</taxon>
        <taxon>Oxyuridomorpha</taxon>
        <taxon>Oxyuroidea</taxon>
        <taxon>Oxyuridae</taxon>
        <taxon>Enterobius</taxon>
    </lineage>
</organism>
<dbReference type="WBParaSite" id="EVEC_0000095401-mRNA-1">
    <property type="protein sequence ID" value="EVEC_0000095401-mRNA-1"/>
    <property type="gene ID" value="EVEC_0000095401"/>
</dbReference>
<sequence>MSRAVEDTALLQTPIPLGKDGVHEKFIGQRV</sequence>
<evidence type="ECO:0000313" key="2">
    <source>
        <dbReference type="Proteomes" id="UP000274131"/>
    </source>
</evidence>
<reference evidence="1 2" key="2">
    <citation type="submission" date="2018-10" db="EMBL/GenBank/DDBJ databases">
        <authorList>
            <consortium name="Pathogen Informatics"/>
        </authorList>
    </citation>
    <scope>NUCLEOTIDE SEQUENCE [LARGE SCALE GENOMIC DNA]</scope>
</reference>
<keyword evidence="2" id="KW-1185">Reference proteome</keyword>
<evidence type="ECO:0000313" key="1">
    <source>
        <dbReference type="EMBL" id="VDD85530.1"/>
    </source>
</evidence>
<proteinExistence type="predicted"/>
<reference evidence="3" key="1">
    <citation type="submission" date="2017-02" db="UniProtKB">
        <authorList>
            <consortium name="WormBaseParasite"/>
        </authorList>
    </citation>
    <scope>IDENTIFICATION</scope>
</reference>
<dbReference type="EMBL" id="UXUI01002056">
    <property type="protein sequence ID" value="VDD85530.1"/>
    <property type="molecule type" value="Genomic_DNA"/>
</dbReference>
<name>A0A0N4UUA8_ENTVE</name>